<accession>A0A927HEN9</accession>
<feature type="transmembrane region" description="Helical" evidence="10">
    <location>
        <begin position="313"/>
        <end position="333"/>
    </location>
</feature>
<feature type="transmembrane region" description="Helical" evidence="10">
    <location>
        <begin position="20"/>
        <end position="40"/>
    </location>
</feature>
<evidence type="ECO:0000256" key="3">
    <source>
        <dbReference type="ARBA" id="ARBA00012438"/>
    </source>
</evidence>
<dbReference type="InterPro" id="IPR006189">
    <property type="entry name" value="CHASE_dom"/>
</dbReference>
<evidence type="ECO:0000313" key="14">
    <source>
        <dbReference type="Proteomes" id="UP000635142"/>
    </source>
</evidence>
<dbReference type="PRINTS" id="PR00344">
    <property type="entry name" value="BCTRLSENSOR"/>
</dbReference>
<proteinExistence type="predicted"/>
<comment type="catalytic activity">
    <reaction evidence="1">
        <text>ATP + protein L-histidine = ADP + protein N-phospho-L-histidine.</text>
        <dbReference type="EC" id="2.7.13.3"/>
    </reaction>
</comment>
<gene>
    <name evidence="13" type="ORF">H9Q16_06565</name>
</gene>
<keyword evidence="6 10" id="KW-0812">Transmembrane</keyword>
<evidence type="ECO:0000256" key="2">
    <source>
        <dbReference type="ARBA" id="ARBA00004370"/>
    </source>
</evidence>
<evidence type="ECO:0000259" key="11">
    <source>
        <dbReference type="PROSITE" id="PS50109"/>
    </source>
</evidence>
<dbReference type="Proteomes" id="UP000635142">
    <property type="component" value="Unassembled WGS sequence"/>
</dbReference>
<feature type="domain" description="Histidine kinase" evidence="11">
    <location>
        <begin position="371"/>
        <end position="587"/>
    </location>
</feature>
<dbReference type="GO" id="GO:0000156">
    <property type="term" value="F:phosphorelay response regulator activity"/>
    <property type="evidence" value="ECO:0007669"/>
    <property type="project" value="TreeGrafter"/>
</dbReference>
<dbReference type="Pfam" id="PF02518">
    <property type="entry name" value="HATPase_c"/>
    <property type="match status" value="1"/>
</dbReference>
<dbReference type="Gene3D" id="3.30.565.10">
    <property type="entry name" value="Histidine kinase-like ATPase, C-terminal domain"/>
    <property type="match status" value="1"/>
</dbReference>
<evidence type="ECO:0000256" key="5">
    <source>
        <dbReference type="ARBA" id="ARBA00022679"/>
    </source>
</evidence>
<dbReference type="Pfam" id="PF00512">
    <property type="entry name" value="HisKA"/>
    <property type="match status" value="1"/>
</dbReference>
<dbReference type="InterPro" id="IPR050351">
    <property type="entry name" value="BphY/WalK/GraS-like"/>
</dbReference>
<evidence type="ECO:0000256" key="8">
    <source>
        <dbReference type="ARBA" id="ARBA00022989"/>
    </source>
</evidence>
<dbReference type="SUPFAM" id="SSF55874">
    <property type="entry name" value="ATPase domain of HSP90 chaperone/DNA topoisomerase II/histidine kinase"/>
    <property type="match status" value="1"/>
</dbReference>
<dbReference type="SMART" id="SM00388">
    <property type="entry name" value="HisKA"/>
    <property type="match status" value="1"/>
</dbReference>
<dbReference type="PROSITE" id="PS50839">
    <property type="entry name" value="CHASE"/>
    <property type="match status" value="1"/>
</dbReference>
<evidence type="ECO:0000256" key="4">
    <source>
        <dbReference type="ARBA" id="ARBA00022553"/>
    </source>
</evidence>
<dbReference type="InterPro" id="IPR003594">
    <property type="entry name" value="HATPase_dom"/>
</dbReference>
<dbReference type="InterPro" id="IPR042240">
    <property type="entry name" value="CHASE_sf"/>
</dbReference>
<keyword evidence="4" id="KW-0597">Phosphoprotein</keyword>
<comment type="subcellular location">
    <subcellularLocation>
        <location evidence="2">Membrane</location>
    </subcellularLocation>
</comment>
<evidence type="ECO:0000256" key="10">
    <source>
        <dbReference type="SAM" id="Phobius"/>
    </source>
</evidence>
<dbReference type="GO" id="GO:0000155">
    <property type="term" value="F:phosphorelay sensor kinase activity"/>
    <property type="evidence" value="ECO:0007669"/>
    <property type="project" value="InterPro"/>
</dbReference>
<dbReference type="PANTHER" id="PTHR42878">
    <property type="entry name" value="TWO-COMPONENT HISTIDINE KINASE"/>
    <property type="match status" value="1"/>
</dbReference>
<dbReference type="GO" id="GO:0016020">
    <property type="term" value="C:membrane"/>
    <property type="evidence" value="ECO:0007669"/>
    <property type="project" value="UniProtKB-SubCell"/>
</dbReference>
<evidence type="ECO:0000256" key="1">
    <source>
        <dbReference type="ARBA" id="ARBA00000085"/>
    </source>
</evidence>
<name>A0A927HEN9_9RHOB</name>
<dbReference type="AlphaFoldDB" id="A0A927HEN9"/>
<dbReference type="InterPro" id="IPR004358">
    <property type="entry name" value="Sig_transdc_His_kin-like_C"/>
</dbReference>
<evidence type="ECO:0000256" key="9">
    <source>
        <dbReference type="ARBA" id="ARBA00023136"/>
    </source>
</evidence>
<reference evidence="13" key="1">
    <citation type="submission" date="2020-08" db="EMBL/GenBank/DDBJ databases">
        <title>Sulfitobacter aestuariivivens sp. nov., isolated from a tidal flat.</title>
        <authorList>
            <person name="Park S."/>
            <person name="Yoon J.-H."/>
        </authorList>
    </citation>
    <scope>NUCLEOTIDE SEQUENCE</scope>
    <source>
        <strain evidence="13">TSTF-M16</strain>
    </source>
</reference>
<dbReference type="EC" id="2.7.13.3" evidence="3"/>
<evidence type="ECO:0000256" key="6">
    <source>
        <dbReference type="ARBA" id="ARBA00022692"/>
    </source>
</evidence>
<keyword evidence="7" id="KW-0418">Kinase</keyword>
<dbReference type="EMBL" id="JACTAG010000001">
    <property type="protein sequence ID" value="MBD3663578.1"/>
    <property type="molecule type" value="Genomic_DNA"/>
</dbReference>
<dbReference type="CDD" id="cd00082">
    <property type="entry name" value="HisKA"/>
    <property type="match status" value="1"/>
</dbReference>
<dbReference type="SMART" id="SM00387">
    <property type="entry name" value="HATPase_c"/>
    <property type="match status" value="1"/>
</dbReference>
<dbReference type="InterPro" id="IPR005467">
    <property type="entry name" value="His_kinase_dom"/>
</dbReference>
<evidence type="ECO:0000259" key="12">
    <source>
        <dbReference type="PROSITE" id="PS50839"/>
    </source>
</evidence>
<keyword evidence="5" id="KW-0808">Transferase</keyword>
<dbReference type="PANTHER" id="PTHR42878:SF15">
    <property type="entry name" value="BACTERIOPHYTOCHROME"/>
    <property type="match status" value="1"/>
</dbReference>
<dbReference type="InterPro" id="IPR036097">
    <property type="entry name" value="HisK_dim/P_sf"/>
</dbReference>
<dbReference type="InterPro" id="IPR036890">
    <property type="entry name" value="HATPase_C_sf"/>
</dbReference>
<evidence type="ECO:0000256" key="7">
    <source>
        <dbReference type="ARBA" id="ARBA00022777"/>
    </source>
</evidence>
<comment type="caution">
    <text evidence="13">The sequence shown here is derived from an EMBL/GenBank/DDBJ whole genome shotgun (WGS) entry which is preliminary data.</text>
</comment>
<dbReference type="Gene3D" id="1.10.287.130">
    <property type="match status" value="1"/>
</dbReference>
<keyword evidence="14" id="KW-1185">Reference proteome</keyword>
<dbReference type="GO" id="GO:0030295">
    <property type="term" value="F:protein kinase activator activity"/>
    <property type="evidence" value="ECO:0007669"/>
    <property type="project" value="TreeGrafter"/>
</dbReference>
<keyword evidence="8 10" id="KW-1133">Transmembrane helix</keyword>
<dbReference type="PROSITE" id="PS50109">
    <property type="entry name" value="HIS_KIN"/>
    <property type="match status" value="1"/>
</dbReference>
<sequence length="600" mass="66235">MRARATPPAPFQSLGSRVSILHVVIVGLSMVMTIGAWSFSKKQIETRNLMRFETARNSVVELIHDGMRRYEDALWAGVSAMESHGGDMTLAQWRSFAQALRVDEKYPGINGIGVIHFVGQEALAGYLAQRRAERPEFVSFPDHDGPIRMPISFVEPESANAAAIGLDVAHEANRRTAALLSRETGRAQISGPITLVQDAASTPGFLFFAPYYAGPAPGTVRERREQIIGSVYAPFVVHKLMAGLLAKDRRDIHFSITDAGQMIYSELGTDEHRNDPEPMFAETVSMQLYGREWVVDIRTNLAFRTKNTYAQPWVILAGGLIIEVLIISMLLLMSRGNARAIAYAEKATLALREKTRKLNATNNELEQFAYAASHDLKTPIRGIGGLAEMLREDLADYLASPEANPEIAENLDHIDERVARMTDLTNSIMAFARVGTVIEAQKSLNLAEVISTLALDFGLQDDQLEFEGEIPLIEADPVGLRRILENLVGNAIKYHDGVKPLAVKVRARAKQDRLYFEVIDNGPGIEPRFHQRIFDVFQTLRRPNGPESTGIGLAIVKKLVEMHGGTITLKSNLGHGAAFYFDWPAKQDAVDISAALPEAA</sequence>
<keyword evidence="9 10" id="KW-0472">Membrane</keyword>
<dbReference type="SMART" id="SM01079">
    <property type="entry name" value="CHASE"/>
    <property type="match status" value="1"/>
</dbReference>
<dbReference type="Gene3D" id="3.30.450.350">
    <property type="entry name" value="CHASE domain"/>
    <property type="match status" value="1"/>
</dbReference>
<evidence type="ECO:0000313" key="13">
    <source>
        <dbReference type="EMBL" id="MBD3663578.1"/>
    </source>
</evidence>
<dbReference type="GO" id="GO:0007234">
    <property type="term" value="P:osmosensory signaling via phosphorelay pathway"/>
    <property type="evidence" value="ECO:0007669"/>
    <property type="project" value="TreeGrafter"/>
</dbReference>
<feature type="domain" description="CHASE" evidence="12">
    <location>
        <begin position="146"/>
        <end position="244"/>
    </location>
</feature>
<dbReference type="InterPro" id="IPR003661">
    <property type="entry name" value="HisK_dim/P_dom"/>
</dbReference>
<organism evidence="13 14">
    <name type="scientific">Sulfitobacter aestuariivivens</name>
    <dbReference type="NCBI Taxonomy" id="2766981"/>
    <lineage>
        <taxon>Bacteria</taxon>
        <taxon>Pseudomonadati</taxon>
        <taxon>Pseudomonadota</taxon>
        <taxon>Alphaproteobacteria</taxon>
        <taxon>Rhodobacterales</taxon>
        <taxon>Roseobacteraceae</taxon>
        <taxon>Sulfitobacter</taxon>
    </lineage>
</organism>
<protein>
    <recommendedName>
        <fullName evidence="3">histidine kinase</fullName>
        <ecNumber evidence="3">2.7.13.3</ecNumber>
    </recommendedName>
</protein>
<dbReference type="SUPFAM" id="SSF47384">
    <property type="entry name" value="Homodimeric domain of signal transducing histidine kinase"/>
    <property type="match status" value="1"/>
</dbReference>
<dbReference type="Pfam" id="PF03924">
    <property type="entry name" value="CHASE"/>
    <property type="match status" value="1"/>
</dbReference>